<proteinExistence type="predicted"/>
<feature type="non-terminal residue" evidence="1">
    <location>
        <position position="1"/>
    </location>
</feature>
<sequence length="133" mass="15295">DTIQKYLRRQKIERRAVTLTNHLFKSLRATNGYHSIISRGVSIHGSLKGVLYYSLHQAKLDGSLKGVLYYSLHQAKLEFITHKPGHIYRPVKTRYIPGETGAGSSAFWPNAQCLVSVEFHNLNHEDYDRRFPN</sequence>
<evidence type="ECO:0000313" key="1">
    <source>
        <dbReference type="EMBL" id="CAB3983421.1"/>
    </source>
</evidence>
<name>A0A7D9DFP8_PARCT</name>
<feature type="non-terminal residue" evidence="1">
    <location>
        <position position="133"/>
    </location>
</feature>
<evidence type="ECO:0000313" key="2">
    <source>
        <dbReference type="Proteomes" id="UP001152795"/>
    </source>
</evidence>
<reference evidence="1" key="1">
    <citation type="submission" date="2020-04" db="EMBL/GenBank/DDBJ databases">
        <authorList>
            <person name="Alioto T."/>
            <person name="Alioto T."/>
            <person name="Gomez Garrido J."/>
        </authorList>
    </citation>
    <scope>NUCLEOTIDE SEQUENCE</scope>
    <source>
        <strain evidence="1">A484AB</strain>
    </source>
</reference>
<comment type="caution">
    <text evidence="1">The sequence shown here is derived from an EMBL/GenBank/DDBJ whole genome shotgun (WGS) entry which is preliminary data.</text>
</comment>
<keyword evidence="2" id="KW-1185">Reference proteome</keyword>
<accession>A0A7D9DFP8</accession>
<protein>
    <submittedName>
        <fullName evidence="1">Uncharacterized protein</fullName>
    </submittedName>
</protein>
<organism evidence="1 2">
    <name type="scientific">Paramuricea clavata</name>
    <name type="common">Red gorgonian</name>
    <name type="synonym">Violescent sea-whip</name>
    <dbReference type="NCBI Taxonomy" id="317549"/>
    <lineage>
        <taxon>Eukaryota</taxon>
        <taxon>Metazoa</taxon>
        <taxon>Cnidaria</taxon>
        <taxon>Anthozoa</taxon>
        <taxon>Octocorallia</taxon>
        <taxon>Malacalcyonacea</taxon>
        <taxon>Plexauridae</taxon>
        <taxon>Paramuricea</taxon>
    </lineage>
</organism>
<dbReference type="AlphaFoldDB" id="A0A7D9DFP8"/>
<gene>
    <name evidence="1" type="ORF">PACLA_8A007811</name>
</gene>
<dbReference type="Proteomes" id="UP001152795">
    <property type="component" value="Unassembled WGS sequence"/>
</dbReference>
<dbReference type="EMBL" id="CACRXK020000610">
    <property type="protein sequence ID" value="CAB3983421.1"/>
    <property type="molecule type" value="Genomic_DNA"/>
</dbReference>